<dbReference type="PANTHER" id="PTHR30269">
    <property type="entry name" value="TRANSMEMBRANE PROTEIN YFCA"/>
    <property type="match status" value="1"/>
</dbReference>
<evidence type="ECO:0000256" key="3">
    <source>
        <dbReference type="ARBA" id="ARBA00022448"/>
    </source>
</evidence>
<dbReference type="OrthoDB" id="9807082at2"/>
<feature type="transmembrane region" description="Helical" evidence="8">
    <location>
        <begin position="205"/>
        <end position="223"/>
    </location>
</feature>
<feature type="transmembrane region" description="Helical" evidence="8">
    <location>
        <begin position="180"/>
        <end position="199"/>
    </location>
</feature>
<feature type="transmembrane region" description="Helical" evidence="8">
    <location>
        <begin position="104"/>
        <end position="123"/>
    </location>
</feature>
<evidence type="ECO:0000256" key="7">
    <source>
        <dbReference type="ARBA" id="ARBA00023136"/>
    </source>
</evidence>
<protein>
    <recommendedName>
        <fullName evidence="8">Probable membrane transporter protein</fullName>
    </recommendedName>
</protein>
<dbReference type="InterPro" id="IPR052017">
    <property type="entry name" value="TSUP"/>
</dbReference>
<evidence type="ECO:0000256" key="6">
    <source>
        <dbReference type="ARBA" id="ARBA00022989"/>
    </source>
</evidence>
<evidence type="ECO:0000256" key="8">
    <source>
        <dbReference type="RuleBase" id="RU363041"/>
    </source>
</evidence>
<keyword evidence="10" id="KW-1185">Reference proteome</keyword>
<evidence type="ECO:0000313" key="10">
    <source>
        <dbReference type="Proteomes" id="UP000004263"/>
    </source>
</evidence>
<name>Q1N6D6_9GAMM</name>
<evidence type="ECO:0000256" key="4">
    <source>
        <dbReference type="ARBA" id="ARBA00022475"/>
    </source>
</evidence>
<accession>Q1N6D6</accession>
<keyword evidence="6 8" id="KW-1133">Transmembrane helix</keyword>
<evidence type="ECO:0000256" key="1">
    <source>
        <dbReference type="ARBA" id="ARBA00004651"/>
    </source>
</evidence>
<dbReference type="EMBL" id="AAQH01000001">
    <property type="protein sequence ID" value="EAT13656.1"/>
    <property type="molecule type" value="Genomic_DNA"/>
</dbReference>
<dbReference type="RefSeq" id="WP_007017077.1">
    <property type="nucleotide sequence ID" value="NZ_CH724113.1"/>
</dbReference>
<comment type="caution">
    <text evidence="9">The sequence shown here is derived from an EMBL/GenBank/DDBJ whole genome shotgun (WGS) entry which is preliminary data.</text>
</comment>
<dbReference type="HOGENOM" id="CLU_045498_7_0_6"/>
<evidence type="ECO:0000313" key="9">
    <source>
        <dbReference type="EMBL" id="EAT13656.1"/>
    </source>
</evidence>
<dbReference type="Proteomes" id="UP000004263">
    <property type="component" value="Unassembled WGS sequence"/>
</dbReference>
<dbReference type="AlphaFoldDB" id="Q1N6D6"/>
<comment type="similarity">
    <text evidence="2 8">Belongs to the 4-toluene sulfonate uptake permease (TSUP) (TC 2.A.102) family.</text>
</comment>
<dbReference type="Pfam" id="PF01925">
    <property type="entry name" value="TauE"/>
    <property type="match status" value="1"/>
</dbReference>
<comment type="subcellular location">
    <subcellularLocation>
        <location evidence="1 8">Cell membrane</location>
        <topology evidence="1 8">Multi-pass membrane protein</topology>
    </subcellularLocation>
</comment>
<feature type="transmembrane region" description="Helical" evidence="8">
    <location>
        <begin position="135"/>
        <end position="168"/>
    </location>
</feature>
<sequence length="256" mass="27347">MSEMVWLLLAGFIGGVLNTIAGGGSFITFPALMMAGLPPVVANATNTFASSAGYASGVIGFWHEIKTLKGTILYIAAVACLGASAGAYFLLITPNDQFQAVIPWLMLFATVLFIFGGKLYLLMRSLAGQMSSHSFIGVLSLFLALLLVCIYGGFFNAGLGIVSLSYLALAGYTNIHVMNGIKLVISTCVSIVAVLVFAFDDVIAWQEGSFVLIGTLVGGYVAARVSKRLSQSWLRAIVVCISLLITTYFFWDVYGW</sequence>
<proteinExistence type="inferred from homology"/>
<keyword evidence="3" id="KW-0813">Transport</keyword>
<keyword evidence="4 8" id="KW-1003">Cell membrane</keyword>
<organism evidence="9 10">
    <name type="scientific">Bermanella marisrubri</name>
    <dbReference type="NCBI Taxonomy" id="207949"/>
    <lineage>
        <taxon>Bacteria</taxon>
        <taxon>Pseudomonadati</taxon>
        <taxon>Pseudomonadota</taxon>
        <taxon>Gammaproteobacteria</taxon>
        <taxon>Oceanospirillales</taxon>
        <taxon>Oceanospirillaceae</taxon>
        <taxon>Bermanella</taxon>
    </lineage>
</organism>
<feature type="transmembrane region" description="Helical" evidence="8">
    <location>
        <begin position="72"/>
        <end position="92"/>
    </location>
</feature>
<dbReference type="GO" id="GO:0005886">
    <property type="term" value="C:plasma membrane"/>
    <property type="evidence" value="ECO:0007669"/>
    <property type="project" value="UniProtKB-SubCell"/>
</dbReference>
<keyword evidence="5 8" id="KW-0812">Transmembrane</keyword>
<evidence type="ECO:0000256" key="5">
    <source>
        <dbReference type="ARBA" id="ARBA00022692"/>
    </source>
</evidence>
<reference evidence="9 10" key="1">
    <citation type="submission" date="2006-03" db="EMBL/GenBank/DDBJ databases">
        <authorList>
            <person name="Pinhassi J."/>
            <person name="Pedros-Alio C."/>
            <person name="Ferriera S."/>
            <person name="Johnson J."/>
            <person name="Kravitz S."/>
            <person name="Halpern A."/>
            <person name="Remington K."/>
            <person name="Beeson K."/>
            <person name="Tran B."/>
            <person name="Rogers Y.-H."/>
            <person name="Friedman R."/>
            <person name="Venter J.C."/>
        </authorList>
    </citation>
    <scope>NUCLEOTIDE SEQUENCE [LARGE SCALE GENOMIC DNA]</scope>
    <source>
        <strain evidence="9 10">RED65</strain>
    </source>
</reference>
<dbReference type="STRING" id="207949.RED65_09699"/>
<dbReference type="PANTHER" id="PTHR30269:SF0">
    <property type="entry name" value="MEMBRANE TRANSPORTER PROTEIN YFCA-RELATED"/>
    <property type="match status" value="1"/>
</dbReference>
<gene>
    <name evidence="9" type="ORF">RED65_09699</name>
</gene>
<evidence type="ECO:0000256" key="2">
    <source>
        <dbReference type="ARBA" id="ARBA00009142"/>
    </source>
</evidence>
<feature type="transmembrane region" description="Helical" evidence="8">
    <location>
        <begin position="232"/>
        <end position="251"/>
    </location>
</feature>
<keyword evidence="7 8" id="KW-0472">Membrane</keyword>
<dbReference type="InterPro" id="IPR002781">
    <property type="entry name" value="TM_pro_TauE-like"/>
</dbReference>